<sequence>MRKGIQKTGQFLWMCSCHLRTLTKGYHFSTDTKEERLIIMNYILL</sequence>
<dbReference type="EMBL" id="GBXM01098064">
    <property type="protein sequence ID" value="JAH10513.1"/>
    <property type="molecule type" value="Transcribed_RNA"/>
</dbReference>
<reference evidence="1" key="2">
    <citation type="journal article" date="2015" name="Fish Shellfish Immunol.">
        <title>Early steps in the European eel (Anguilla anguilla)-Vibrio vulnificus interaction in the gills: Role of the RtxA13 toxin.</title>
        <authorList>
            <person name="Callol A."/>
            <person name="Pajuelo D."/>
            <person name="Ebbesson L."/>
            <person name="Teles M."/>
            <person name="MacKenzie S."/>
            <person name="Amaro C."/>
        </authorList>
    </citation>
    <scope>NUCLEOTIDE SEQUENCE</scope>
</reference>
<proteinExistence type="predicted"/>
<evidence type="ECO:0000313" key="1">
    <source>
        <dbReference type="EMBL" id="JAH10513.1"/>
    </source>
</evidence>
<organism evidence="1">
    <name type="scientific">Anguilla anguilla</name>
    <name type="common">European freshwater eel</name>
    <name type="synonym">Muraena anguilla</name>
    <dbReference type="NCBI Taxonomy" id="7936"/>
    <lineage>
        <taxon>Eukaryota</taxon>
        <taxon>Metazoa</taxon>
        <taxon>Chordata</taxon>
        <taxon>Craniata</taxon>
        <taxon>Vertebrata</taxon>
        <taxon>Euteleostomi</taxon>
        <taxon>Actinopterygii</taxon>
        <taxon>Neopterygii</taxon>
        <taxon>Teleostei</taxon>
        <taxon>Anguilliformes</taxon>
        <taxon>Anguillidae</taxon>
        <taxon>Anguilla</taxon>
    </lineage>
</organism>
<name>A0A0E9Q315_ANGAN</name>
<accession>A0A0E9Q315</accession>
<reference evidence="1" key="1">
    <citation type="submission" date="2014-11" db="EMBL/GenBank/DDBJ databases">
        <authorList>
            <person name="Amaro Gonzalez C."/>
        </authorList>
    </citation>
    <scope>NUCLEOTIDE SEQUENCE</scope>
</reference>
<protein>
    <submittedName>
        <fullName evidence="1">Uncharacterized protein</fullName>
    </submittedName>
</protein>
<dbReference type="AlphaFoldDB" id="A0A0E9Q315"/>